<feature type="compositionally biased region" description="Pro residues" evidence="1">
    <location>
        <begin position="186"/>
        <end position="211"/>
    </location>
</feature>
<gene>
    <name evidence="3" type="ORF">CDL12_14648</name>
</gene>
<proteinExistence type="predicted"/>
<feature type="compositionally biased region" description="Pro residues" evidence="1">
    <location>
        <begin position="250"/>
        <end position="336"/>
    </location>
</feature>
<accession>A0A2G9H607</accession>
<feature type="chain" id="PRO_5013567306" evidence="2">
    <location>
        <begin position="24"/>
        <end position="402"/>
    </location>
</feature>
<dbReference type="Pfam" id="PF01190">
    <property type="entry name" value="Pollen_Ole_e_1"/>
    <property type="match status" value="1"/>
</dbReference>
<keyword evidence="2" id="KW-0732">Signal</keyword>
<dbReference type="STRING" id="429701.A0A2G9H607"/>
<feature type="region of interest" description="Disordered" evidence="1">
    <location>
        <begin position="163"/>
        <end position="402"/>
    </location>
</feature>
<evidence type="ECO:0000313" key="4">
    <source>
        <dbReference type="Proteomes" id="UP000231279"/>
    </source>
</evidence>
<feature type="compositionally biased region" description="Low complexity" evidence="1">
    <location>
        <begin position="228"/>
        <end position="249"/>
    </location>
</feature>
<organism evidence="3 4">
    <name type="scientific">Handroanthus impetiginosus</name>
    <dbReference type="NCBI Taxonomy" id="429701"/>
    <lineage>
        <taxon>Eukaryota</taxon>
        <taxon>Viridiplantae</taxon>
        <taxon>Streptophyta</taxon>
        <taxon>Embryophyta</taxon>
        <taxon>Tracheophyta</taxon>
        <taxon>Spermatophyta</taxon>
        <taxon>Magnoliopsida</taxon>
        <taxon>eudicotyledons</taxon>
        <taxon>Gunneridae</taxon>
        <taxon>Pentapetalae</taxon>
        <taxon>asterids</taxon>
        <taxon>lamiids</taxon>
        <taxon>Lamiales</taxon>
        <taxon>Bignoniaceae</taxon>
        <taxon>Crescentiina</taxon>
        <taxon>Tabebuia alliance</taxon>
        <taxon>Handroanthus</taxon>
    </lineage>
</organism>
<feature type="compositionally biased region" description="Pro residues" evidence="1">
    <location>
        <begin position="163"/>
        <end position="179"/>
    </location>
</feature>
<feature type="compositionally biased region" description="Pro residues" evidence="1">
    <location>
        <begin position="218"/>
        <end position="227"/>
    </location>
</feature>
<feature type="compositionally biased region" description="Pro residues" evidence="1">
    <location>
        <begin position="343"/>
        <end position="378"/>
    </location>
</feature>
<sequence length="402" mass="42954">MGFQVRLLCFGVLLLSFLSLCYGKNVTIKVIGLMHCKDCMRTQFSSNQDSLGIDVLIRCKSRNKEMNTQGNGAIDREGKFNITLSTKITSDGNTIDGCFAKLQSGSSTSCPIQSPQTASINLISNEENATQVAKYSPTLLKFSPITCQSAFFCPFIKFPPPSPAQSPLPPPENSSPPPALATAPSYSPPAPEFESPSPPPHFNVNIPPTPMPVVQTPQGPPSPPPVPVVQTPQGQPPLVSSPTPVVQTPQGPPSPPPVPVVQTPQGPPPLVSSRPSPPPLAPQIPPSNEPIPPPKTKFPISKPPLPHSPPPYSNQFPPPLAPPPLLAENPYPPPPQIAHNPYASPPLPKLEEPSPPNQRKPNPIPRAPPVPRLPPIPTVPRKYFNPPKSESQPPQSSYPSHS</sequence>
<evidence type="ECO:0000313" key="3">
    <source>
        <dbReference type="EMBL" id="PIN12740.1"/>
    </source>
</evidence>
<protein>
    <submittedName>
        <fullName evidence="3">Uncharacterized protein</fullName>
    </submittedName>
</protein>
<keyword evidence="4" id="KW-1185">Reference proteome</keyword>
<dbReference type="Proteomes" id="UP000231279">
    <property type="component" value="Unassembled WGS sequence"/>
</dbReference>
<dbReference type="AlphaFoldDB" id="A0A2G9H607"/>
<name>A0A2G9H607_9LAMI</name>
<feature type="signal peptide" evidence="2">
    <location>
        <begin position="1"/>
        <end position="23"/>
    </location>
</feature>
<dbReference type="OrthoDB" id="692967at2759"/>
<feature type="compositionally biased region" description="Low complexity" evidence="1">
    <location>
        <begin position="379"/>
        <end position="402"/>
    </location>
</feature>
<dbReference type="EMBL" id="NKXS01002630">
    <property type="protein sequence ID" value="PIN12740.1"/>
    <property type="molecule type" value="Genomic_DNA"/>
</dbReference>
<evidence type="ECO:0000256" key="1">
    <source>
        <dbReference type="SAM" id="MobiDB-lite"/>
    </source>
</evidence>
<dbReference type="PRINTS" id="PR01217">
    <property type="entry name" value="PRICHEXTENSN"/>
</dbReference>
<comment type="caution">
    <text evidence="3">The sequence shown here is derived from an EMBL/GenBank/DDBJ whole genome shotgun (WGS) entry which is preliminary data.</text>
</comment>
<reference evidence="4" key="1">
    <citation type="journal article" date="2018" name="Gigascience">
        <title>Genome assembly of the Pink Ipe (Handroanthus impetiginosus, Bignoniaceae), a highly valued, ecologically keystone Neotropical timber forest tree.</title>
        <authorList>
            <person name="Silva-Junior O.B."/>
            <person name="Grattapaglia D."/>
            <person name="Novaes E."/>
            <person name="Collevatti R.G."/>
        </authorList>
    </citation>
    <scope>NUCLEOTIDE SEQUENCE [LARGE SCALE GENOMIC DNA]</scope>
    <source>
        <strain evidence="4">cv. UFG-1</strain>
    </source>
</reference>
<evidence type="ECO:0000256" key="2">
    <source>
        <dbReference type="SAM" id="SignalP"/>
    </source>
</evidence>